<reference evidence="3 4" key="2">
    <citation type="journal article" date="2022" name="Mar. Drugs">
        <title>Bioassay-Guided Fractionation Leads to the Detection of Cholic Acid Generated by the Rare Thalassomonas sp.</title>
        <authorList>
            <person name="Pheiffer F."/>
            <person name="Schneider Y.K."/>
            <person name="Hansen E.H."/>
            <person name="Andersen J.H."/>
            <person name="Isaksson J."/>
            <person name="Busche T."/>
            <person name="R C."/>
            <person name="Kalinowski J."/>
            <person name="Zyl L.V."/>
            <person name="Trindade M."/>
        </authorList>
    </citation>
    <scope>NUCLEOTIDE SEQUENCE [LARGE SCALE GENOMIC DNA]</scope>
    <source>
        <strain evidence="3 4">A5K-106</strain>
    </source>
</reference>
<accession>A0AAE9YKL7</accession>
<evidence type="ECO:0000256" key="1">
    <source>
        <dbReference type="SAM" id="Phobius"/>
    </source>
</evidence>
<dbReference type="SUPFAM" id="SSF69593">
    <property type="entry name" value="Glycerol-3-phosphate (1)-acyltransferase"/>
    <property type="match status" value="1"/>
</dbReference>
<keyword evidence="4" id="KW-1185">Reference proteome</keyword>
<protein>
    <submittedName>
        <fullName evidence="3">Acyltransferase</fullName>
    </submittedName>
</protein>
<dbReference type="AlphaFoldDB" id="A0AAE9YKL7"/>
<dbReference type="EMBL" id="CP059735">
    <property type="protein sequence ID" value="WDD97295.1"/>
    <property type="molecule type" value="Genomic_DNA"/>
</dbReference>
<keyword evidence="1" id="KW-0812">Transmembrane</keyword>
<dbReference type="PANTHER" id="PTHR10983:SF15">
    <property type="entry name" value="ACYLTRANSFERASE YIHG-RELATED"/>
    <property type="match status" value="1"/>
</dbReference>
<sequence length="296" mass="34392">MLSALPGFIIFPLAFVLFCLNLSFCGSLVFLGGLVKLLLPFSRARKMLYHPMHMIYRLWAWGNFAIMSLFNNINWHIRGGENLNKKSWYLLIANHQSWLDIMVLANFARSRIPEPKFFLKEDLRKVPFLGMACWALDMPFMKRYSKHFIEKNPHLKGKDIETTKNSCRHFKQQPTTIINFVEGTRCSPEKQKEQNSHFKHLLPPKAGGIAFTLAALGSQFDKVLNITLIYPDNSGHVMMDMLTGKLKEVIIDIEQLPVSEHIIGDYFEDTGFKARFQQWLNDRWLAKDKLIEKLSR</sequence>
<feature type="transmembrane region" description="Helical" evidence="1">
    <location>
        <begin position="56"/>
        <end position="75"/>
    </location>
</feature>
<dbReference type="SMART" id="SM00563">
    <property type="entry name" value="PlsC"/>
    <property type="match status" value="1"/>
</dbReference>
<dbReference type="Proteomes" id="UP000032568">
    <property type="component" value="Chromosome"/>
</dbReference>
<proteinExistence type="predicted"/>
<reference evidence="3 4" key="1">
    <citation type="journal article" date="2015" name="Genome Announc.">
        <title>Draft Genome Sequences of Marine Isolates of Thalassomonas viridans and Thalassomonas actiniarum.</title>
        <authorList>
            <person name="Olonade I."/>
            <person name="van Zyl L.J."/>
            <person name="Trindade M."/>
        </authorList>
    </citation>
    <scope>NUCLEOTIDE SEQUENCE [LARGE SCALE GENOMIC DNA]</scope>
    <source>
        <strain evidence="3 4">A5K-106</strain>
    </source>
</reference>
<feature type="domain" description="Phospholipid/glycerol acyltransferase" evidence="2">
    <location>
        <begin position="89"/>
        <end position="231"/>
    </location>
</feature>
<feature type="transmembrane region" description="Helical" evidence="1">
    <location>
        <begin position="6"/>
        <end position="35"/>
    </location>
</feature>
<keyword evidence="3" id="KW-0012">Acyltransferase</keyword>
<gene>
    <name evidence="3" type="ORF">SG35_018365</name>
</gene>
<dbReference type="RefSeq" id="WP_044836401.1">
    <property type="nucleotide sequence ID" value="NZ_CP059735.1"/>
</dbReference>
<dbReference type="InterPro" id="IPR002123">
    <property type="entry name" value="Plipid/glycerol_acylTrfase"/>
</dbReference>
<keyword evidence="1" id="KW-0472">Membrane</keyword>
<dbReference type="PANTHER" id="PTHR10983">
    <property type="entry name" value="1-ACYLGLYCEROL-3-PHOSPHATE ACYLTRANSFERASE-RELATED"/>
    <property type="match status" value="1"/>
</dbReference>
<evidence type="ECO:0000313" key="3">
    <source>
        <dbReference type="EMBL" id="WDD97295.1"/>
    </source>
</evidence>
<organism evidence="3 4">
    <name type="scientific">Thalassomonas actiniarum</name>
    <dbReference type="NCBI Taxonomy" id="485447"/>
    <lineage>
        <taxon>Bacteria</taxon>
        <taxon>Pseudomonadati</taxon>
        <taxon>Pseudomonadota</taxon>
        <taxon>Gammaproteobacteria</taxon>
        <taxon>Alteromonadales</taxon>
        <taxon>Colwelliaceae</taxon>
        <taxon>Thalassomonas</taxon>
    </lineage>
</organism>
<dbReference type="GO" id="GO:0005886">
    <property type="term" value="C:plasma membrane"/>
    <property type="evidence" value="ECO:0007669"/>
    <property type="project" value="TreeGrafter"/>
</dbReference>
<dbReference type="Pfam" id="PF01553">
    <property type="entry name" value="Acyltransferase"/>
    <property type="match status" value="1"/>
</dbReference>
<evidence type="ECO:0000259" key="2">
    <source>
        <dbReference type="SMART" id="SM00563"/>
    </source>
</evidence>
<dbReference type="GO" id="GO:0016746">
    <property type="term" value="F:acyltransferase activity"/>
    <property type="evidence" value="ECO:0007669"/>
    <property type="project" value="UniProtKB-KW"/>
</dbReference>
<evidence type="ECO:0000313" key="4">
    <source>
        <dbReference type="Proteomes" id="UP000032568"/>
    </source>
</evidence>
<dbReference type="CDD" id="cd07990">
    <property type="entry name" value="LPLAT_LCLAT1-like"/>
    <property type="match status" value="1"/>
</dbReference>
<dbReference type="NCBIfam" id="NF010621">
    <property type="entry name" value="PRK14014.1"/>
    <property type="match status" value="1"/>
</dbReference>
<keyword evidence="3" id="KW-0808">Transferase</keyword>
<dbReference type="KEGG" id="tact:SG35_018365"/>
<keyword evidence="1" id="KW-1133">Transmembrane helix</keyword>
<name>A0AAE9YKL7_9GAMM</name>